<dbReference type="PROSITE" id="PS50005">
    <property type="entry name" value="TPR"/>
    <property type="match status" value="1"/>
</dbReference>
<gene>
    <name evidence="3" type="ORF">CXB77_00080</name>
    <name evidence="2" type="ORF">CXB77_16900</name>
</gene>
<comment type="caution">
    <text evidence="3">The sequence shown here is derived from an EMBL/GenBank/DDBJ whole genome shotgun (WGS) entry which is preliminary data.</text>
</comment>
<accession>A0A2S7XVB8</accession>
<evidence type="ECO:0000313" key="2">
    <source>
        <dbReference type="EMBL" id="PQJ95721.1"/>
    </source>
</evidence>
<dbReference type="Gene3D" id="1.25.40.10">
    <property type="entry name" value="Tetratricopeptide repeat domain"/>
    <property type="match status" value="1"/>
</dbReference>
<keyword evidence="4" id="KW-1185">Reference proteome</keyword>
<dbReference type="OrthoDB" id="3343588at2"/>
<protein>
    <submittedName>
        <fullName evidence="3">Uncharacterized protein</fullName>
    </submittedName>
</protein>
<reference evidence="3 4" key="1">
    <citation type="submission" date="2018-01" db="EMBL/GenBank/DDBJ databases">
        <title>The complete genome sequence of Chromatium okenii LaCa, a purple sulfur bacterium with a turbulent life.</title>
        <authorList>
            <person name="Luedin S.M."/>
            <person name="Liechti N."/>
            <person name="Storelli N."/>
            <person name="Danza F."/>
            <person name="Wittwer M."/>
            <person name="Pothier J.F."/>
            <person name="Tonolla M.A."/>
        </authorList>
    </citation>
    <scope>NUCLEOTIDE SEQUENCE [LARGE SCALE GENOMIC DNA]</scope>
    <source>
        <strain evidence="3 4">LaCa</strain>
    </source>
</reference>
<evidence type="ECO:0000313" key="4">
    <source>
        <dbReference type="Proteomes" id="UP000239936"/>
    </source>
</evidence>
<dbReference type="EMBL" id="PPGH01000002">
    <property type="protein sequence ID" value="PQJ97687.1"/>
    <property type="molecule type" value="Genomic_DNA"/>
</dbReference>
<dbReference type="Proteomes" id="UP000239936">
    <property type="component" value="Unassembled WGS sequence"/>
</dbReference>
<dbReference type="SUPFAM" id="SSF48452">
    <property type="entry name" value="TPR-like"/>
    <property type="match status" value="1"/>
</dbReference>
<evidence type="ECO:0000256" key="1">
    <source>
        <dbReference type="PROSITE-ProRule" id="PRU00339"/>
    </source>
</evidence>
<evidence type="ECO:0000313" key="3">
    <source>
        <dbReference type="EMBL" id="PQJ97687.1"/>
    </source>
</evidence>
<dbReference type="AlphaFoldDB" id="A0A2S7XVB8"/>
<dbReference type="InterPro" id="IPR011990">
    <property type="entry name" value="TPR-like_helical_dom_sf"/>
</dbReference>
<keyword evidence="1" id="KW-0802">TPR repeat</keyword>
<organism evidence="3 4">
    <name type="scientific">Chromatium okenii</name>
    <dbReference type="NCBI Taxonomy" id="61644"/>
    <lineage>
        <taxon>Bacteria</taxon>
        <taxon>Pseudomonadati</taxon>
        <taxon>Pseudomonadota</taxon>
        <taxon>Gammaproteobacteria</taxon>
        <taxon>Chromatiales</taxon>
        <taxon>Chromatiaceae</taxon>
        <taxon>Chromatium</taxon>
    </lineage>
</organism>
<name>A0A2S7XVB8_9GAMM</name>
<dbReference type="EMBL" id="PPGH01000037">
    <property type="protein sequence ID" value="PQJ95721.1"/>
    <property type="molecule type" value="Genomic_DNA"/>
</dbReference>
<feature type="repeat" description="TPR" evidence="1">
    <location>
        <begin position="216"/>
        <end position="249"/>
    </location>
</feature>
<dbReference type="InterPro" id="IPR019734">
    <property type="entry name" value="TPR_rpt"/>
</dbReference>
<dbReference type="RefSeq" id="WP_105072317.1">
    <property type="nucleotide sequence ID" value="NZ_PPGH01000002.1"/>
</dbReference>
<proteinExistence type="predicted"/>
<sequence length="646" mass="73952">MFQYDVADSDDFEQIIVQAVQRILEVPDPNDFLNWARETIPPLLTLPNYMDALERGRFATLLGVTIWNATPLPQHGFTIRPIPTPMPNARCYCGSGLRYRDCCSKLEDAPELSSEVIWMVLINALSDAELKRALQLNAVPKHLLAIIADQWLDENRPRRVLALLEPLFAESLAELSGDFEPAFDILCNAYDLLDYSRKKAAFLDRVCAEGNGQLQAAAWQRRSTMHLDAGEFTQAEEAFTAALRSHPNNPSTALLEITLLVTQKKLALARQRAQFWLHQFQRLENFDDDLFLSFLERAVTDPQGALMDADENGIHPVLIELREWITQHCQRPLPVYTIAPFQPTPGRKQRVSRLLPNTIKTRSTKALEKQEKFEFLPPPSIRKTERVWQSLFPIGKPLSTQLTLSDDEDEEIWGNPEWIQGLLEYPELADSLDVLDDIATALGAYPETELPWISQLLLWPLLERAWSIIIAATPTDDIHYLPWEVPSNQPALRLLFRRYYYQLDDAKDLQGAIATLETMLRINPHDNHGVRAELMNLYLRDGDNERAVALAQQFPNDMLTELVYGEVLALYRLGQKEQARIVLTKAAQRMPHVSNYLTRKRIKQPGFNPRGITVGGEDQAWFYREEMRDVWAAEPGILDWLKRQTA</sequence>